<feature type="transmembrane region" description="Helical" evidence="2">
    <location>
        <begin position="92"/>
        <end position="113"/>
    </location>
</feature>
<organism evidence="3 4">
    <name type="scientific">Nocardia camponoti</name>
    <dbReference type="NCBI Taxonomy" id="1616106"/>
    <lineage>
        <taxon>Bacteria</taxon>
        <taxon>Bacillati</taxon>
        <taxon>Actinomycetota</taxon>
        <taxon>Actinomycetes</taxon>
        <taxon>Mycobacteriales</taxon>
        <taxon>Nocardiaceae</taxon>
        <taxon>Nocardia</taxon>
    </lineage>
</organism>
<feature type="transmembrane region" description="Helical" evidence="2">
    <location>
        <begin position="205"/>
        <end position="222"/>
    </location>
</feature>
<evidence type="ECO:0000313" key="4">
    <source>
        <dbReference type="Proteomes" id="UP000612956"/>
    </source>
</evidence>
<evidence type="ECO:0000256" key="1">
    <source>
        <dbReference type="SAM" id="MobiDB-lite"/>
    </source>
</evidence>
<evidence type="ECO:0008006" key="5">
    <source>
        <dbReference type="Google" id="ProtNLM"/>
    </source>
</evidence>
<keyword evidence="2" id="KW-0812">Transmembrane</keyword>
<comment type="caution">
    <text evidence="3">The sequence shown here is derived from an EMBL/GenBank/DDBJ whole genome shotgun (WGS) entry which is preliminary data.</text>
</comment>
<dbReference type="AlphaFoldDB" id="A0A917QTL2"/>
<evidence type="ECO:0000313" key="3">
    <source>
        <dbReference type="EMBL" id="GGK67133.1"/>
    </source>
</evidence>
<feature type="region of interest" description="Disordered" evidence="1">
    <location>
        <begin position="1"/>
        <end position="20"/>
    </location>
</feature>
<keyword evidence="4" id="KW-1185">Reference proteome</keyword>
<feature type="transmembrane region" description="Helical" evidence="2">
    <location>
        <begin position="164"/>
        <end position="185"/>
    </location>
</feature>
<gene>
    <name evidence="3" type="ORF">GCM10011591_44110</name>
</gene>
<feature type="transmembrane region" description="Helical" evidence="2">
    <location>
        <begin position="125"/>
        <end position="144"/>
    </location>
</feature>
<feature type="transmembrane region" description="Helical" evidence="2">
    <location>
        <begin position="228"/>
        <end position="246"/>
    </location>
</feature>
<dbReference type="InterPro" id="IPR009339">
    <property type="entry name" value="DUF998"/>
</dbReference>
<dbReference type="Proteomes" id="UP000612956">
    <property type="component" value="Unassembled WGS sequence"/>
</dbReference>
<dbReference type="Pfam" id="PF06197">
    <property type="entry name" value="DUF998"/>
    <property type="match status" value="1"/>
</dbReference>
<sequence length="259" mass="27038">MVSTSGAADEQKATRDSTPIDDERTCVVTDTLSRKTTARNTGQLSAATPILLACGIIAPLLNISVLLVLGAIRPDYNALVVPDSNLELGPGGWMQITNYIVTGALLLAFTVGAKWRLLRGPGSTWVPVLLCVYGLTFVAIGPILPDPSLGYPLGASEELTVHGAVHSLLGLVQFSSLTAACFVLARRDAKLGNLGWSTYSKVSGLLIAGSYLAFALVAKLVDGGPAGLIERIGLVVCGTWIALLAIRLMKQSAQHGSAT</sequence>
<protein>
    <recommendedName>
        <fullName evidence="5">DUF998 domain-containing protein</fullName>
    </recommendedName>
</protein>
<accession>A0A917QTL2</accession>
<dbReference type="EMBL" id="BMMW01000006">
    <property type="protein sequence ID" value="GGK67133.1"/>
    <property type="molecule type" value="Genomic_DNA"/>
</dbReference>
<keyword evidence="2" id="KW-0472">Membrane</keyword>
<name>A0A917QTL2_9NOCA</name>
<reference evidence="3" key="1">
    <citation type="journal article" date="2014" name="Int. J. Syst. Evol. Microbiol.">
        <title>Complete genome sequence of Corynebacterium casei LMG S-19264T (=DSM 44701T), isolated from a smear-ripened cheese.</title>
        <authorList>
            <consortium name="US DOE Joint Genome Institute (JGI-PGF)"/>
            <person name="Walter F."/>
            <person name="Albersmeier A."/>
            <person name="Kalinowski J."/>
            <person name="Ruckert C."/>
        </authorList>
    </citation>
    <scope>NUCLEOTIDE SEQUENCE</scope>
    <source>
        <strain evidence="3">CGMCC 4.7278</strain>
    </source>
</reference>
<keyword evidence="2" id="KW-1133">Transmembrane helix</keyword>
<proteinExistence type="predicted"/>
<evidence type="ECO:0000256" key="2">
    <source>
        <dbReference type="SAM" id="Phobius"/>
    </source>
</evidence>
<feature type="transmembrane region" description="Helical" evidence="2">
    <location>
        <begin position="44"/>
        <end position="72"/>
    </location>
</feature>
<reference evidence="3" key="2">
    <citation type="submission" date="2020-09" db="EMBL/GenBank/DDBJ databases">
        <authorList>
            <person name="Sun Q."/>
            <person name="Zhou Y."/>
        </authorList>
    </citation>
    <scope>NUCLEOTIDE SEQUENCE</scope>
    <source>
        <strain evidence="3">CGMCC 4.7278</strain>
    </source>
</reference>